<feature type="compositionally biased region" description="Polar residues" evidence="3">
    <location>
        <begin position="29"/>
        <end position="43"/>
    </location>
</feature>
<comment type="similarity">
    <text evidence="1">Belongs to the short-chain dehydrogenases/reductases (SDR) family.</text>
</comment>
<organism evidence="4 5">
    <name type="scientific">Acrasis kona</name>
    <dbReference type="NCBI Taxonomy" id="1008807"/>
    <lineage>
        <taxon>Eukaryota</taxon>
        <taxon>Discoba</taxon>
        <taxon>Heterolobosea</taxon>
        <taxon>Tetramitia</taxon>
        <taxon>Eutetramitia</taxon>
        <taxon>Acrasidae</taxon>
        <taxon>Acrasis</taxon>
    </lineage>
</organism>
<dbReference type="PANTHER" id="PTHR48107">
    <property type="entry name" value="NADPH-DEPENDENT ALDEHYDE REDUCTASE-LIKE PROTEIN, CHLOROPLASTIC-RELATED"/>
    <property type="match status" value="1"/>
</dbReference>
<keyword evidence="5" id="KW-1185">Reference proteome</keyword>
<dbReference type="SUPFAM" id="SSF51735">
    <property type="entry name" value="NAD(P)-binding Rossmann-fold domains"/>
    <property type="match status" value="1"/>
</dbReference>
<dbReference type="FunFam" id="3.40.50.720:FF:000084">
    <property type="entry name" value="Short-chain dehydrogenase reductase"/>
    <property type="match status" value="1"/>
</dbReference>
<evidence type="ECO:0000256" key="1">
    <source>
        <dbReference type="ARBA" id="ARBA00006484"/>
    </source>
</evidence>
<evidence type="ECO:0000313" key="4">
    <source>
        <dbReference type="EMBL" id="KAL0483298.1"/>
    </source>
</evidence>
<sequence length="315" mass="34281">MEQVKELGSALADKVSNALYTGIKAESDSYPQKVSGSQQQSEQPGLEHEMTPEPIYDAEYYKGSGKLQDQAAIITGGDSGIGRSVSILYAREGADVAIVYLPREQKDAEKTKTLVEKEGRRCLLLPGDVASSAFCKECVDRTVQEFGKLNILVNNAALQFYQESVADITDEQLERTFRVNIFAHFYFARSALPHLEKTKGCIINTTSVTMFKGKDCLLDYSSTKGAITAFTRSLSQQLADKGIRVNGVAPGPIWTPLIPSSFPTKNVEEFGQHSAIGRPGQPFECATAYVFLASKDSSYFSGQILHPNGGAVVNA</sequence>
<dbReference type="InterPro" id="IPR020904">
    <property type="entry name" value="Sc_DH/Rdtase_CS"/>
</dbReference>
<dbReference type="PRINTS" id="PR00080">
    <property type="entry name" value="SDRFAMILY"/>
</dbReference>
<evidence type="ECO:0000313" key="5">
    <source>
        <dbReference type="Proteomes" id="UP001431209"/>
    </source>
</evidence>
<reference evidence="4 5" key="1">
    <citation type="submission" date="2024-03" db="EMBL/GenBank/DDBJ databases">
        <title>The Acrasis kona genome and developmental transcriptomes reveal deep origins of eukaryotic multicellular pathways.</title>
        <authorList>
            <person name="Sheikh S."/>
            <person name="Fu C.-J."/>
            <person name="Brown M.W."/>
            <person name="Baldauf S.L."/>
        </authorList>
    </citation>
    <scope>NUCLEOTIDE SEQUENCE [LARGE SCALE GENOMIC DNA]</scope>
    <source>
        <strain evidence="4 5">ATCC MYA-3509</strain>
    </source>
</reference>
<dbReference type="Gene3D" id="3.40.50.720">
    <property type="entry name" value="NAD(P)-binding Rossmann-like Domain"/>
    <property type="match status" value="1"/>
</dbReference>
<dbReference type="InterPro" id="IPR002347">
    <property type="entry name" value="SDR_fam"/>
</dbReference>
<keyword evidence="2" id="KW-0560">Oxidoreductase</keyword>
<dbReference type="GO" id="GO:0016614">
    <property type="term" value="F:oxidoreductase activity, acting on CH-OH group of donors"/>
    <property type="evidence" value="ECO:0007669"/>
    <property type="project" value="UniProtKB-ARBA"/>
</dbReference>
<dbReference type="PROSITE" id="PS00061">
    <property type="entry name" value="ADH_SHORT"/>
    <property type="match status" value="1"/>
</dbReference>
<dbReference type="InterPro" id="IPR036291">
    <property type="entry name" value="NAD(P)-bd_dom_sf"/>
</dbReference>
<comment type="caution">
    <text evidence="4">The sequence shown here is derived from an EMBL/GenBank/DDBJ whole genome shotgun (WGS) entry which is preliminary data.</text>
</comment>
<protein>
    <submittedName>
        <fullName evidence="4">Uncharacterized protein</fullName>
    </submittedName>
</protein>
<dbReference type="CDD" id="cd05355">
    <property type="entry name" value="SDR_c1"/>
    <property type="match status" value="1"/>
</dbReference>
<accession>A0AAW2Z1Z8</accession>
<dbReference type="EMBL" id="JAOPGA020000947">
    <property type="protein sequence ID" value="KAL0483298.1"/>
    <property type="molecule type" value="Genomic_DNA"/>
</dbReference>
<name>A0AAW2Z1Z8_9EUKA</name>
<dbReference type="Proteomes" id="UP001431209">
    <property type="component" value="Unassembled WGS sequence"/>
</dbReference>
<dbReference type="PANTHER" id="PTHR48107:SF16">
    <property type="entry name" value="NADPH-DEPENDENT ALDEHYDE REDUCTASE 1, CHLOROPLASTIC"/>
    <property type="match status" value="1"/>
</dbReference>
<feature type="region of interest" description="Disordered" evidence="3">
    <location>
        <begin position="28"/>
        <end position="48"/>
    </location>
</feature>
<evidence type="ECO:0000256" key="2">
    <source>
        <dbReference type="ARBA" id="ARBA00023002"/>
    </source>
</evidence>
<evidence type="ECO:0000256" key="3">
    <source>
        <dbReference type="SAM" id="MobiDB-lite"/>
    </source>
</evidence>
<proteinExistence type="inferred from homology"/>
<dbReference type="NCBIfam" id="NF005214">
    <property type="entry name" value="PRK06701.1"/>
    <property type="match status" value="1"/>
</dbReference>
<dbReference type="AlphaFoldDB" id="A0AAW2Z1Z8"/>
<gene>
    <name evidence="4" type="ORF">AKO1_014622</name>
</gene>
<dbReference type="Pfam" id="PF13561">
    <property type="entry name" value="adh_short_C2"/>
    <property type="match status" value="1"/>
</dbReference>
<dbReference type="PRINTS" id="PR00081">
    <property type="entry name" value="GDHRDH"/>
</dbReference>